<gene>
    <name evidence="2" type="ORF">METZ01_LOCUS17956</name>
</gene>
<dbReference type="Gene3D" id="3.20.20.100">
    <property type="entry name" value="NADP-dependent oxidoreductase domain"/>
    <property type="match status" value="1"/>
</dbReference>
<feature type="domain" description="NADP-dependent oxidoreductase" evidence="1">
    <location>
        <begin position="78"/>
        <end position="305"/>
    </location>
</feature>
<evidence type="ECO:0000259" key="1">
    <source>
        <dbReference type="Pfam" id="PF00248"/>
    </source>
</evidence>
<dbReference type="InterPro" id="IPR036812">
    <property type="entry name" value="NAD(P)_OxRdtase_dom_sf"/>
</dbReference>
<dbReference type="InterPro" id="IPR023210">
    <property type="entry name" value="NADP_OxRdtase_dom"/>
</dbReference>
<organism evidence="2">
    <name type="scientific">marine metagenome</name>
    <dbReference type="NCBI Taxonomy" id="408172"/>
    <lineage>
        <taxon>unclassified sequences</taxon>
        <taxon>metagenomes</taxon>
        <taxon>ecological metagenomes</taxon>
    </lineage>
</organism>
<dbReference type="SUPFAM" id="SSF51430">
    <property type="entry name" value="NAD(P)-linked oxidoreductase"/>
    <property type="match status" value="1"/>
</dbReference>
<name>A0A381PDN1_9ZZZZ</name>
<evidence type="ECO:0000313" key="2">
    <source>
        <dbReference type="EMBL" id="SUZ65102.1"/>
    </source>
</evidence>
<dbReference type="EMBL" id="UINC01000950">
    <property type="protein sequence ID" value="SUZ65102.1"/>
    <property type="molecule type" value="Genomic_DNA"/>
</dbReference>
<sequence length="315" mass="35244">MDATLDTTSQLSQGPNRRDFIAQALGLGALLSRPGGLLAQERLPTRPIPGTSETLPIIGFGSSKPVLESPTEGTEPIVNVLRMLLEHGGRVIDTSPRTEAIDRDFGRVLQDPEVRDRLFLAAKININGEQAGIDQWRQTQRLFGRRTVDLLQVESLRDVDLHWPNVRAWKDSGEARYIGVTVSSNFRHELMETFMRENAPDFLHVNYSPMESGAEDRLLPLAQDMGMGVLINRPFTNGTYFGLVEGKELPAWAAEFDCETWAQFSLKYVLANPAVTCVLTETTNPAHMEENIQAGFGRLPDEATKRRIRELIQTF</sequence>
<dbReference type="PANTHER" id="PTHR43312">
    <property type="entry name" value="D-THREO-ALDOSE 1-DEHYDROGENASE"/>
    <property type="match status" value="1"/>
</dbReference>
<dbReference type="PANTHER" id="PTHR43312:SF1">
    <property type="entry name" value="NADP-DEPENDENT OXIDOREDUCTASE DOMAIN-CONTAINING PROTEIN"/>
    <property type="match status" value="1"/>
</dbReference>
<dbReference type="Pfam" id="PF00248">
    <property type="entry name" value="Aldo_ket_red"/>
    <property type="match status" value="1"/>
</dbReference>
<proteinExistence type="predicted"/>
<protein>
    <recommendedName>
        <fullName evidence="1">NADP-dependent oxidoreductase domain-containing protein</fullName>
    </recommendedName>
</protein>
<accession>A0A381PDN1</accession>
<dbReference type="InterPro" id="IPR053135">
    <property type="entry name" value="AKR2_Oxidoreductase"/>
</dbReference>
<dbReference type="AlphaFoldDB" id="A0A381PDN1"/>
<reference evidence="2" key="1">
    <citation type="submission" date="2018-05" db="EMBL/GenBank/DDBJ databases">
        <authorList>
            <person name="Lanie J.A."/>
            <person name="Ng W.-L."/>
            <person name="Kazmierczak K.M."/>
            <person name="Andrzejewski T.M."/>
            <person name="Davidsen T.M."/>
            <person name="Wayne K.J."/>
            <person name="Tettelin H."/>
            <person name="Glass J.I."/>
            <person name="Rusch D."/>
            <person name="Podicherti R."/>
            <person name="Tsui H.-C.T."/>
            <person name="Winkler M.E."/>
        </authorList>
    </citation>
    <scope>NUCLEOTIDE SEQUENCE</scope>
</reference>